<keyword evidence="2" id="KW-1185">Reference proteome</keyword>
<reference evidence="1" key="1">
    <citation type="submission" date="2020-05" db="EMBL/GenBank/DDBJ databases">
        <title>Mycena genomes resolve the evolution of fungal bioluminescence.</title>
        <authorList>
            <person name="Tsai I.J."/>
        </authorList>
    </citation>
    <scope>NUCLEOTIDE SEQUENCE</scope>
    <source>
        <strain evidence="1">CCC161011</strain>
    </source>
</reference>
<name>A0A8H6WXG9_9AGAR</name>
<dbReference type="Proteomes" id="UP000620124">
    <property type="component" value="Unassembled WGS sequence"/>
</dbReference>
<dbReference type="AlphaFoldDB" id="A0A8H6WXG9"/>
<comment type="caution">
    <text evidence="1">The sequence shown here is derived from an EMBL/GenBank/DDBJ whole genome shotgun (WGS) entry which is preliminary data.</text>
</comment>
<organism evidence="1 2">
    <name type="scientific">Mycena venus</name>
    <dbReference type="NCBI Taxonomy" id="2733690"/>
    <lineage>
        <taxon>Eukaryota</taxon>
        <taxon>Fungi</taxon>
        <taxon>Dikarya</taxon>
        <taxon>Basidiomycota</taxon>
        <taxon>Agaricomycotina</taxon>
        <taxon>Agaricomycetes</taxon>
        <taxon>Agaricomycetidae</taxon>
        <taxon>Agaricales</taxon>
        <taxon>Marasmiineae</taxon>
        <taxon>Mycenaceae</taxon>
        <taxon>Mycena</taxon>
    </lineage>
</organism>
<dbReference type="OrthoDB" id="3247418at2759"/>
<dbReference type="EMBL" id="JACAZI010000033">
    <property type="protein sequence ID" value="KAF7330467.1"/>
    <property type="molecule type" value="Genomic_DNA"/>
</dbReference>
<evidence type="ECO:0000313" key="2">
    <source>
        <dbReference type="Proteomes" id="UP000620124"/>
    </source>
</evidence>
<sequence length="914" mass="102938">MERNKDLLVDILQQVQTARMSLDSIDLLYAENDDHRSMRLAVDAATEVIISSGKRLGSVKTPNGDLVRLKDEVLAELHELDQHIDCLEALLPKEVAITETAPLPYDAAHVHINPVGHLDLIAQMMVLLAVVCNVILGLSTQPCDLLIQSVQMIIRLVMSMNLAADAEEYNLEQQHVLGQLPRSLRAALDTFKLDAKTTVYAVCPSCHFTHAPKEHRITGDRVYLSVCDNYVLEPDGQRQCSKPLLEDRNGKLRPIKPFLYVSFMDHLARLLSDPQIEEMCDRVCDMAMASIGDPPPEFIHNIFEGDFMRTFQGPDSQRLFIDRGTRMRLALEVLRIDAVVAKKKERGPVAFEQDWLAYNPSQIPPAYLLKRPAKEEKQIFSIQSRLVAPFALEESAEQIDEPLAPHGDEDQEMPLVPESGENPVAASRAANDSNKLRKALLYNNLTALRFVCYSLDLNISVAKLKKADYADKLIVWVELLYQLRNPEVEKAQVLNIQLSLTKPLVPKVKALSDVPAVVEGDESLKVPVVPEPLPARPDPEKSNVEKAAGTLTKALKSYNLPSLRFVAYSLGLDMSGPDEKSYYAAKLTAWRLTKPLVNPHFVSQAIDLTKLKFIQRVIANIVTPSWVNSVPKNYGESNAGTIKADEWRILATIYLPIALILLWGDWAPQDGAFAEGSEASHLLGMLDHSMALFQAVVLACRFTVTFERATAYRDFIKDWVDGLNKHHPHTLDHARRTNIHAAFHIYDFLLLFGPIISWWCFPFERLIEVIKEFKHLFDRAYTPRRNLSEESPPLVVDGERAHYTYQGVNFSRASTHLGNSLILYRPSIKADPIAGSIEKIVTRGDDTFFVVRRQAPLPPDSFDPFLRYPHFPAKSYSSQMDDATDTIISSLVVSHCARFEYSNNRLVILNLLRN</sequence>
<accession>A0A8H6WXG9</accession>
<evidence type="ECO:0000313" key="1">
    <source>
        <dbReference type="EMBL" id="KAF7330467.1"/>
    </source>
</evidence>
<protein>
    <submittedName>
        <fullName evidence="1">Uncharacterized protein</fullName>
    </submittedName>
</protein>
<gene>
    <name evidence="1" type="ORF">MVEN_02485900</name>
</gene>
<proteinExistence type="predicted"/>